<dbReference type="EMBL" id="PDFK01000001">
    <property type="protein sequence ID" value="PKU52977.1"/>
    <property type="molecule type" value="Genomic_DNA"/>
</dbReference>
<dbReference type="InterPro" id="IPR051465">
    <property type="entry name" value="Cell_Envelope_Struct_Comp"/>
</dbReference>
<feature type="chain" id="PRO_5014120954" evidence="2">
    <location>
        <begin position="31"/>
        <end position="828"/>
    </location>
</feature>
<dbReference type="Gene3D" id="2.60.40.1220">
    <property type="match status" value="2"/>
</dbReference>
<dbReference type="Pfam" id="PF00395">
    <property type="entry name" value="SLH"/>
    <property type="match status" value="3"/>
</dbReference>
<keyword evidence="1 2" id="KW-0732">Signal</keyword>
<dbReference type="RefSeq" id="WP_058843350.1">
    <property type="nucleotide sequence ID" value="NZ_JAZBNI010000003.1"/>
</dbReference>
<feature type="domain" description="SLH" evidence="3">
    <location>
        <begin position="149"/>
        <end position="211"/>
    </location>
</feature>
<reference evidence="4 5" key="1">
    <citation type="submission" date="2017-10" db="EMBL/GenBank/DDBJ databases">
        <title>Draft genome of Lysinibacillus fusiformis strain Juneja, a laboratory-derived pathogen of Drosophila melanogaster.</title>
        <authorList>
            <person name="Smith B.R."/>
            <person name="Unckless R.L."/>
        </authorList>
    </citation>
    <scope>NUCLEOTIDE SEQUENCE [LARGE SCALE GENOMIC DNA]</scope>
    <source>
        <strain evidence="4 5">Juneja</strain>
    </source>
</reference>
<dbReference type="PANTHER" id="PTHR43308">
    <property type="entry name" value="OUTER MEMBRANE PROTEIN ALPHA-RELATED"/>
    <property type="match status" value="1"/>
</dbReference>
<evidence type="ECO:0000313" key="4">
    <source>
        <dbReference type="EMBL" id="PKU52977.1"/>
    </source>
</evidence>
<proteinExistence type="predicted"/>
<comment type="caution">
    <text evidence="4">The sequence shown here is derived from an EMBL/GenBank/DDBJ whole genome shotgun (WGS) entry which is preliminary data.</text>
</comment>
<feature type="domain" description="SLH" evidence="3">
    <location>
        <begin position="30"/>
        <end position="93"/>
    </location>
</feature>
<gene>
    <name evidence="4" type="ORF">CRI88_01215</name>
</gene>
<evidence type="ECO:0000256" key="2">
    <source>
        <dbReference type="SAM" id="SignalP"/>
    </source>
</evidence>
<dbReference type="InterPro" id="IPR014755">
    <property type="entry name" value="Cu-Rt/internalin_Ig-like"/>
</dbReference>
<name>A0A2I0V3U0_9BACI</name>
<dbReference type="Proteomes" id="UP000234956">
    <property type="component" value="Unassembled WGS sequence"/>
</dbReference>
<feature type="signal peptide" evidence="2">
    <location>
        <begin position="1"/>
        <end position="30"/>
    </location>
</feature>
<evidence type="ECO:0000259" key="3">
    <source>
        <dbReference type="PROSITE" id="PS51272"/>
    </source>
</evidence>
<organism evidence="4 5">
    <name type="scientific">Lysinibacillus fusiformis</name>
    <dbReference type="NCBI Taxonomy" id="28031"/>
    <lineage>
        <taxon>Bacteria</taxon>
        <taxon>Bacillati</taxon>
        <taxon>Bacillota</taxon>
        <taxon>Bacilli</taxon>
        <taxon>Bacillales</taxon>
        <taxon>Bacillaceae</taxon>
        <taxon>Lysinibacillus</taxon>
    </lineage>
</organism>
<evidence type="ECO:0000313" key="5">
    <source>
        <dbReference type="Proteomes" id="UP000234956"/>
    </source>
</evidence>
<accession>A0A2I0V3U0</accession>
<dbReference type="InterPro" id="IPR001119">
    <property type="entry name" value="SLH_dom"/>
</dbReference>
<sequence length="828" mass="87743">MKKQNKGRKFFATTATAALVASAIVPVASAAEFNDADSISSWAKEAVQFLTDKGYIQGDEKGNFNPAGTLTRAEAAEILSKALDLKATGTEDFSDVDENDWFYNAVLATSPELFDGMGNGRFEPKAQLTREQAAKVIVQGYQLTGKADLSQFADASKASKWAVSYLETAVDNGVINGKGSLLAPQDKISREEFATMVKRTIDATVKEVTPAVASVKGLNAKELEVKFNTAVDAKDAAITTKYAIEGVAITSAVVAEDGMSVTLTTDKELKLTNGKVTVKPVKTKADAKVLTEEFNNLLTFADTTPVSVNTVEAKGTTAVITFDELVQNEGTVSLNGTELSKDRYTLSGKKLTITGLTAEQTYKVDIVGATDFANNIANPIAVNFTVAKADVDNSKPTVSTAVNGTEITFDFSEELMKQKFVVDADASVEGYAKVTVGSTVFYLKDADLKDVADKTVFTIDAKAVLGSSTFINTNIKVEGQKDVAGNAGDAFEFNAILTKDTTPATLVSASTKMLVADDVKVTTDVDALYLTFSEPVKVDGILTIKTQNGIAYTAGKEIAVKDVKGTGYDVDGNGKIEGAEKNTVKVDIDLDSNSTYTFELSAGAVKDLSKNVTAETITFNVTTGTFEATPETPTDSLVFGATPVVVTNNNVFTVEYATDVTATATNAANYTLGGKELPAGTQLQFVDGTKKVRFTLPEGSITANGNYVLEAKNVVDTKGNTLKNGKATTQVTLKENIVPVASQVTVVDNKTFIVDFSESIVNEATPTGLTVKIAGSTVKITAAVVENGKLKVTTKDQYVLTDSIVVEFKSTNLADVNNNKVKDGSISK</sequence>
<dbReference type="AlphaFoldDB" id="A0A2I0V3U0"/>
<protein>
    <submittedName>
        <fullName evidence="4">S-layer protein</fullName>
    </submittedName>
</protein>
<dbReference type="PROSITE" id="PS51272">
    <property type="entry name" value="SLH"/>
    <property type="match status" value="2"/>
</dbReference>
<evidence type="ECO:0000256" key="1">
    <source>
        <dbReference type="ARBA" id="ARBA00022729"/>
    </source>
</evidence>